<organism evidence="2 3">
    <name type="scientific">Bacillus cereus</name>
    <dbReference type="NCBI Taxonomy" id="1396"/>
    <lineage>
        <taxon>Bacteria</taxon>
        <taxon>Bacillati</taxon>
        <taxon>Bacillota</taxon>
        <taxon>Bacilli</taxon>
        <taxon>Bacillales</taxon>
        <taxon>Bacillaceae</taxon>
        <taxon>Bacillus</taxon>
        <taxon>Bacillus cereus group</taxon>
    </lineage>
</organism>
<dbReference type="RefSeq" id="WP_098764178.1">
    <property type="nucleotide sequence ID" value="NZ_NUIL01000012.1"/>
</dbReference>
<feature type="region of interest" description="Disordered" evidence="1">
    <location>
        <begin position="1"/>
        <end position="71"/>
    </location>
</feature>
<evidence type="ECO:0000313" key="3">
    <source>
        <dbReference type="Proteomes" id="UP000223777"/>
    </source>
</evidence>
<dbReference type="EMBL" id="NUIL01000012">
    <property type="protein sequence ID" value="PGO30143.1"/>
    <property type="molecule type" value="Genomic_DNA"/>
</dbReference>
<comment type="caution">
    <text evidence="2">The sequence shown here is derived from an EMBL/GenBank/DDBJ whole genome shotgun (WGS) entry which is preliminary data.</text>
</comment>
<accession>A0A2B9Q5G4</accession>
<name>A0A2B9Q5G4_BACCE</name>
<dbReference type="Proteomes" id="UP000223777">
    <property type="component" value="Unassembled WGS sequence"/>
</dbReference>
<dbReference type="AlphaFoldDB" id="A0A2B9Q5G4"/>
<feature type="compositionally biased region" description="Polar residues" evidence="1">
    <location>
        <begin position="9"/>
        <end position="33"/>
    </location>
</feature>
<reference evidence="2 3" key="1">
    <citation type="submission" date="2017-09" db="EMBL/GenBank/DDBJ databases">
        <title>Large-scale bioinformatics analysis of Bacillus genomes uncovers conserved roles of natural products in bacterial physiology.</title>
        <authorList>
            <consortium name="Agbiome Team Llc"/>
            <person name="Bleich R.M."/>
            <person name="Grubbs K.J."/>
            <person name="Santa Maria K.C."/>
            <person name="Allen S.E."/>
            <person name="Farag S."/>
            <person name="Shank E.A."/>
            <person name="Bowers A."/>
        </authorList>
    </citation>
    <scope>NUCLEOTIDE SEQUENCE [LARGE SCALE GENOMIC DNA]</scope>
    <source>
        <strain evidence="2 3">AFS050027</strain>
    </source>
</reference>
<evidence type="ECO:0000256" key="1">
    <source>
        <dbReference type="SAM" id="MobiDB-lite"/>
    </source>
</evidence>
<evidence type="ECO:0008006" key="4">
    <source>
        <dbReference type="Google" id="ProtNLM"/>
    </source>
</evidence>
<sequence>MDKEDLLSRQINHVPSDALNTPSKAQEQMLETSSQDKHNPSNNHVNKKGIIQDLYGTDLPVSDVDRTTNQK</sequence>
<proteinExistence type="predicted"/>
<protein>
    <recommendedName>
        <fullName evidence="4">Group-specific protein</fullName>
    </recommendedName>
</protein>
<gene>
    <name evidence="2" type="ORF">CN984_10885</name>
</gene>
<evidence type="ECO:0000313" key="2">
    <source>
        <dbReference type="EMBL" id="PGO30143.1"/>
    </source>
</evidence>